<dbReference type="GO" id="GO:0006357">
    <property type="term" value="P:regulation of transcription by RNA polymerase II"/>
    <property type="evidence" value="ECO:0007669"/>
    <property type="project" value="TreeGrafter"/>
</dbReference>
<evidence type="ECO:0000256" key="3">
    <source>
        <dbReference type="ARBA" id="ARBA00023163"/>
    </source>
</evidence>
<dbReference type="Proteomes" id="UP001303373">
    <property type="component" value="Chromosome 4"/>
</dbReference>
<reference evidence="5 6" key="1">
    <citation type="submission" date="2023-11" db="EMBL/GenBank/DDBJ databases">
        <title>An acidophilic fungus is an integral part of prey digestion in a carnivorous sundew plant.</title>
        <authorList>
            <person name="Tsai I.J."/>
        </authorList>
    </citation>
    <scope>NUCLEOTIDE SEQUENCE [LARGE SCALE GENOMIC DNA]</scope>
    <source>
        <strain evidence="5">169a</strain>
    </source>
</reference>
<dbReference type="PANTHER" id="PTHR21277">
    <property type="entry name" value="TRANSCRIPTIONAL ADAPTER 1"/>
    <property type="match status" value="1"/>
</dbReference>
<evidence type="ECO:0000313" key="5">
    <source>
        <dbReference type="EMBL" id="WPH00499.1"/>
    </source>
</evidence>
<dbReference type="Pfam" id="PF12767">
    <property type="entry name" value="SAGA-Tad1"/>
    <property type="match status" value="1"/>
</dbReference>
<dbReference type="InterPro" id="IPR024738">
    <property type="entry name" value="Hfi1/Tada1"/>
</dbReference>
<protein>
    <recommendedName>
        <fullName evidence="7">Transcriptional co-activator</fullName>
    </recommendedName>
</protein>
<dbReference type="GO" id="GO:0005634">
    <property type="term" value="C:nucleus"/>
    <property type="evidence" value="ECO:0007669"/>
    <property type="project" value="UniProtKB-SubCell"/>
</dbReference>
<evidence type="ECO:0000256" key="1">
    <source>
        <dbReference type="ARBA" id="ARBA00004123"/>
    </source>
</evidence>
<sequence length="430" mass="47058">MNPADLTLPTLSPTLANKAAPSPLTLALKNGKSPVPRVDLEPVYTQLKAALGDQWTDYKAVVNGFVLGQLNHAELSWVLQPLLAPVTTGNNSIDVTKSTSSTLQLHNTLIAAIFANTLRDPPPVEVAPWVVATDKPSLSSKNAAASGANDKAEERLKRETMALHARDRRRIKTTKESANPVNDGFREMQEYKLDLSVKPPDPAPTMGGGLTKTNWDLEIRRRYAQQLAAETLEFPTQSEMQAKIEPICYEEGLAGGAQGSLPACAELVEQAMEVFLKEMLGHLCQHSRSNAEGSIQTSKFRRQFRKEENDAERGLIQRNAAGLLPVELEVRAKREPVTMDDLNLALQLSDPYLRHDPFLSENVALSRYADHNTVLPKVNGVSGMNGSLTKDEDAADDDAMAVDEVEYWKGSTHNDRDELMSVLDGCLAAG</sequence>
<evidence type="ECO:0000313" key="6">
    <source>
        <dbReference type="Proteomes" id="UP001303373"/>
    </source>
</evidence>
<name>A0AAQ3M2R1_9PEZI</name>
<keyword evidence="2" id="KW-0805">Transcription regulation</keyword>
<keyword evidence="6" id="KW-1185">Reference proteome</keyword>
<gene>
    <name evidence="5" type="ORF">R9X50_00332800</name>
</gene>
<dbReference type="GO" id="GO:0000124">
    <property type="term" value="C:SAGA complex"/>
    <property type="evidence" value="ECO:0007669"/>
    <property type="project" value="TreeGrafter"/>
</dbReference>
<organism evidence="5 6">
    <name type="scientific">Acrodontium crateriforme</name>
    <dbReference type="NCBI Taxonomy" id="150365"/>
    <lineage>
        <taxon>Eukaryota</taxon>
        <taxon>Fungi</taxon>
        <taxon>Dikarya</taxon>
        <taxon>Ascomycota</taxon>
        <taxon>Pezizomycotina</taxon>
        <taxon>Dothideomycetes</taxon>
        <taxon>Dothideomycetidae</taxon>
        <taxon>Mycosphaerellales</taxon>
        <taxon>Teratosphaeriaceae</taxon>
        <taxon>Acrodontium</taxon>
    </lineage>
</organism>
<dbReference type="GO" id="GO:0003713">
    <property type="term" value="F:transcription coactivator activity"/>
    <property type="evidence" value="ECO:0007669"/>
    <property type="project" value="TreeGrafter"/>
</dbReference>
<dbReference type="AlphaFoldDB" id="A0AAQ3M2R1"/>
<evidence type="ECO:0000256" key="2">
    <source>
        <dbReference type="ARBA" id="ARBA00023015"/>
    </source>
</evidence>
<evidence type="ECO:0008006" key="7">
    <source>
        <dbReference type="Google" id="ProtNLM"/>
    </source>
</evidence>
<keyword evidence="3" id="KW-0804">Transcription</keyword>
<dbReference type="EMBL" id="CP138583">
    <property type="protein sequence ID" value="WPH00499.1"/>
    <property type="molecule type" value="Genomic_DNA"/>
</dbReference>
<dbReference type="PANTHER" id="PTHR21277:SF5">
    <property type="entry name" value="TRANSCRIPTIONAL ADAPTER 1"/>
    <property type="match status" value="1"/>
</dbReference>
<comment type="subcellular location">
    <subcellularLocation>
        <location evidence="1">Nucleus</location>
    </subcellularLocation>
</comment>
<evidence type="ECO:0000256" key="4">
    <source>
        <dbReference type="ARBA" id="ARBA00023242"/>
    </source>
</evidence>
<accession>A0AAQ3M2R1</accession>
<proteinExistence type="predicted"/>
<keyword evidence="4" id="KW-0539">Nucleus</keyword>